<feature type="transmembrane region" description="Helical" evidence="2">
    <location>
        <begin position="215"/>
        <end position="234"/>
    </location>
</feature>
<comment type="caution">
    <text evidence="3">The sequence shown here is derived from an EMBL/GenBank/DDBJ whole genome shotgun (WGS) entry which is preliminary data.</text>
</comment>
<dbReference type="Gene3D" id="3.60.130.30">
    <property type="match status" value="1"/>
</dbReference>
<reference evidence="3" key="1">
    <citation type="submission" date="2023-11" db="EMBL/GenBank/DDBJ databases">
        <authorList>
            <person name="De Vega J J."/>
            <person name="De Vega J J."/>
        </authorList>
    </citation>
    <scope>NUCLEOTIDE SEQUENCE</scope>
</reference>
<protein>
    <submittedName>
        <fullName evidence="3">Uncharacterized protein</fullName>
    </submittedName>
</protein>
<dbReference type="EMBL" id="CAVNYO010000138">
    <property type="protein sequence ID" value="CAK5268438.1"/>
    <property type="molecule type" value="Genomic_DNA"/>
</dbReference>
<evidence type="ECO:0000313" key="4">
    <source>
        <dbReference type="Proteomes" id="UP001295794"/>
    </source>
</evidence>
<feature type="region of interest" description="Disordered" evidence="1">
    <location>
        <begin position="52"/>
        <end position="80"/>
    </location>
</feature>
<feature type="transmembrane region" description="Helical" evidence="2">
    <location>
        <begin position="246"/>
        <end position="264"/>
    </location>
</feature>
<evidence type="ECO:0000256" key="2">
    <source>
        <dbReference type="SAM" id="Phobius"/>
    </source>
</evidence>
<dbReference type="AlphaFoldDB" id="A0AAD2H2Y6"/>
<keyword evidence="2" id="KW-1133">Transmembrane helix</keyword>
<keyword evidence="2" id="KW-0472">Membrane</keyword>
<gene>
    <name evidence="3" type="ORF">MYCIT1_LOCUS11627</name>
</gene>
<evidence type="ECO:0000313" key="3">
    <source>
        <dbReference type="EMBL" id="CAK5268438.1"/>
    </source>
</evidence>
<keyword evidence="2" id="KW-0812">Transmembrane</keyword>
<name>A0AAD2H2Y6_9AGAR</name>
<organism evidence="3 4">
    <name type="scientific">Mycena citricolor</name>
    <dbReference type="NCBI Taxonomy" id="2018698"/>
    <lineage>
        <taxon>Eukaryota</taxon>
        <taxon>Fungi</taxon>
        <taxon>Dikarya</taxon>
        <taxon>Basidiomycota</taxon>
        <taxon>Agaricomycotina</taxon>
        <taxon>Agaricomycetes</taxon>
        <taxon>Agaricomycetidae</taxon>
        <taxon>Agaricales</taxon>
        <taxon>Marasmiineae</taxon>
        <taxon>Mycenaceae</taxon>
        <taxon>Mycena</taxon>
    </lineage>
</organism>
<keyword evidence="4" id="KW-1185">Reference proteome</keyword>
<evidence type="ECO:0000256" key="1">
    <source>
        <dbReference type="SAM" id="MobiDB-lite"/>
    </source>
</evidence>
<proteinExistence type="predicted"/>
<sequence>MEKRKQGSKRRKRQGREQEAGEMAGKGVYVKRSEDAVRRDIQVDLNAAALPRSGPSWIGRSEHLQPPLPSKPAAVTQPTGLSGMAENEAAPTQAEIDGLVGEPGFSYVNWGGRVSIRILDSHRRVIALLGGMPRDASGYTQAMELAAEDIEREAATCVFTHGDIHHRRATSKGYAALHTGISFGGGQRQPGNLANSPSNTAAAERLLQSPHIKRIAGFTNCLFQTFAPMLWLFYCSEMRSLQAWGPWLAWNFVGSVFAACTFNLGPFTATRPHLDFANLAWGWCAVTALGKFDCNSGGHLILWDLRLLIRFPPGSTILLPSAILRHSNTPIGPGEKRFSVVQYTAGGLFRFLHNGCKTYIEETPMLSAQEAEFRWKTGISMFAVAEN</sequence>
<accession>A0AAD2H2Y6</accession>
<feature type="region of interest" description="Disordered" evidence="1">
    <location>
        <begin position="1"/>
        <end position="28"/>
    </location>
</feature>
<dbReference type="Proteomes" id="UP001295794">
    <property type="component" value="Unassembled WGS sequence"/>
</dbReference>
<feature type="compositionally biased region" description="Basic residues" evidence="1">
    <location>
        <begin position="1"/>
        <end position="14"/>
    </location>
</feature>